<sequence>MKTLFVNLLILSLGPFVRAQDDASYLIRMADTMIAQGVSPDLGYQDAVLYLGFEKAYELSSDEKYLDWYIGQIAGPVVQPNGTIKGLNTSRYILDEYRMGHNYLYLYNQTGEEKYKTAADIVRRMLDKYPRGRAGGFWHQQFFRNQMWLDGIYMADSFYARWTSLYDSDNTTAWDDILLQYELIHENTVNETTGLHVHGWVDGRASWADPETGRAPNVWGRALGWYFMSLVEVLQYFPTTHPGYEQLSRYLESVAQSLKESRDPDQGSWWQVMNEPYPGRKGNYMESSGSSMFTWGLLKAVNLGFLDSDEYLDTARDAFMSLINNFVDESDDERLVLNSTVAECGLLNSNVTFERKLKNGQNGVGPFMLAAYEWESWAKDV</sequence>
<dbReference type="OrthoDB" id="540611at2759"/>
<evidence type="ECO:0008006" key="5">
    <source>
        <dbReference type="Google" id="ProtNLM"/>
    </source>
</evidence>
<dbReference type="InterPro" id="IPR010905">
    <property type="entry name" value="Glyco_hydro_88"/>
</dbReference>
<reference evidence="3" key="1">
    <citation type="submission" date="2020-01" db="EMBL/GenBank/DDBJ databases">
        <title>Identification and distribution of gene clusters putatively required for synthesis of sphingolipid metabolism inhibitors in phylogenetically diverse species of the filamentous fungus Fusarium.</title>
        <authorList>
            <person name="Kim H.-S."/>
            <person name="Busman M."/>
            <person name="Brown D.W."/>
            <person name="Divon H."/>
            <person name="Uhlig S."/>
            <person name="Proctor R.H."/>
        </authorList>
    </citation>
    <scope>NUCLEOTIDE SEQUENCE</scope>
    <source>
        <strain evidence="3">NRRL 53441</strain>
    </source>
</reference>
<dbReference type="EMBL" id="JAADJG010000276">
    <property type="protein sequence ID" value="KAF4449667.1"/>
    <property type="molecule type" value="Genomic_DNA"/>
</dbReference>
<organism evidence="3 4">
    <name type="scientific">Fusarium austroafricanum</name>
    <dbReference type="NCBI Taxonomy" id="2364996"/>
    <lineage>
        <taxon>Eukaryota</taxon>
        <taxon>Fungi</taxon>
        <taxon>Dikarya</taxon>
        <taxon>Ascomycota</taxon>
        <taxon>Pezizomycotina</taxon>
        <taxon>Sordariomycetes</taxon>
        <taxon>Hypocreomycetidae</taxon>
        <taxon>Hypocreales</taxon>
        <taxon>Nectriaceae</taxon>
        <taxon>Fusarium</taxon>
        <taxon>Fusarium concolor species complex</taxon>
    </lineage>
</organism>
<keyword evidence="1" id="KW-0378">Hydrolase</keyword>
<feature type="chain" id="PRO_5034644517" description="Glycosyl hydrolase" evidence="2">
    <location>
        <begin position="20"/>
        <end position="381"/>
    </location>
</feature>
<dbReference type="PANTHER" id="PTHR33886:SF9">
    <property type="entry name" value="UNSATURATED RHAMNOGALACTURONAN HYDROLASE (EUROFUNG)"/>
    <property type="match status" value="1"/>
</dbReference>
<dbReference type="GO" id="GO:0016787">
    <property type="term" value="F:hydrolase activity"/>
    <property type="evidence" value="ECO:0007669"/>
    <property type="project" value="UniProtKB-KW"/>
</dbReference>
<keyword evidence="4" id="KW-1185">Reference proteome</keyword>
<gene>
    <name evidence="3" type="ORF">F53441_7067</name>
</gene>
<dbReference type="InterPro" id="IPR008928">
    <property type="entry name" value="6-hairpin_glycosidase_sf"/>
</dbReference>
<protein>
    <recommendedName>
        <fullName evidence="5">Glycosyl hydrolase</fullName>
    </recommendedName>
</protein>
<dbReference type="Proteomes" id="UP000605986">
    <property type="component" value="Unassembled WGS sequence"/>
</dbReference>
<dbReference type="SUPFAM" id="SSF48208">
    <property type="entry name" value="Six-hairpin glycosidases"/>
    <property type="match status" value="1"/>
</dbReference>
<dbReference type="InterPro" id="IPR052043">
    <property type="entry name" value="PolySaccharide_Degr_Enz"/>
</dbReference>
<dbReference type="InterPro" id="IPR012341">
    <property type="entry name" value="6hp_glycosidase-like_sf"/>
</dbReference>
<keyword evidence="2" id="KW-0732">Signal</keyword>
<accession>A0A8H4KFW9</accession>
<evidence type="ECO:0000313" key="4">
    <source>
        <dbReference type="Proteomes" id="UP000605986"/>
    </source>
</evidence>
<evidence type="ECO:0000256" key="2">
    <source>
        <dbReference type="SAM" id="SignalP"/>
    </source>
</evidence>
<evidence type="ECO:0000256" key="1">
    <source>
        <dbReference type="ARBA" id="ARBA00022801"/>
    </source>
</evidence>
<dbReference type="PANTHER" id="PTHR33886">
    <property type="entry name" value="UNSATURATED RHAMNOGALACTURONAN HYDROLASE (EUROFUNG)"/>
    <property type="match status" value="1"/>
</dbReference>
<evidence type="ECO:0000313" key="3">
    <source>
        <dbReference type="EMBL" id="KAF4449667.1"/>
    </source>
</evidence>
<comment type="caution">
    <text evidence="3">The sequence shown here is derived from an EMBL/GenBank/DDBJ whole genome shotgun (WGS) entry which is preliminary data.</text>
</comment>
<feature type="signal peptide" evidence="2">
    <location>
        <begin position="1"/>
        <end position="19"/>
    </location>
</feature>
<dbReference type="AlphaFoldDB" id="A0A8H4KFW9"/>
<dbReference type="Pfam" id="PF07470">
    <property type="entry name" value="Glyco_hydro_88"/>
    <property type="match status" value="1"/>
</dbReference>
<proteinExistence type="predicted"/>
<dbReference type="Gene3D" id="1.50.10.10">
    <property type="match status" value="1"/>
</dbReference>
<dbReference type="GO" id="GO:0005975">
    <property type="term" value="P:carbohydrate metabolic process"/>
    <property type="evidence" value="ECO:0007669"/>
    <property type="project" value="InterPro"/>
</dbReference>
<name>A0A8H4KFW9_9HYPO</name>